<name>A0A0A8YCA4_ARUDO</name>
<proteinExistence type="predicted"/>
<accession>A0A0A8YCA4</accession>
<dbReference type="EMBL" id="GBRH01274872">
    <property type="protein sequence ID" value="JAD23023.1"/>
    <property type="molecule type" value="Transcribed_RNA"/>
</dbReference>
<sequence length="27" mass="3154">MQQQDEAEERSRQQARSNNQRCACSPC</sequence>
<evidence type="ECO:0000313" key="2">
    <source>
        <dbReference type="EMBL" id="JAD23023.1"/>
    </source>
</evidence>
<reference evidence="2" key="1">
    <citation type="submission" date="2014-09" db="EMBL/GenBank/DDBJ databases">
        <authorList>
            <person name="Magalhaes I.L.F."/>
            <person name="Oliveira U."/>
            <person name="Santos F.R."/>
            <person name="Vidigal T.H.D.A."/>
            <person name="Brescovit A.D."/>
            <person name="Santos A.J."/>
        </authorList>
    </citation>
    <scope>NUCLEOTIDE SEQUENCE</scope>
    <source>
        <tissue evidence="2">Shoot tissue taken approximately 20 cm above the soil surface</tissue>
    </source>
</reference>
<protein>
    <submittedName>
        <fullName evidence="2">Uncharacterized protein</fullName>
    </submittedName>
</protein>
<evidence type="ECO:0000256" key="1">
    <source>
        <dbReference type="SAM" id="MobiDB-lite"/>
    </source>
</evidence>
<reference evidence="2" key="2">
    <citation type="journal article" date="2015" name="Data Brief">
        <title>Shoot transcriptome of the giant reed, Arundo donax.</title>
        <authorList>
            <person name="Barrero R.A."/>
            <person name="Guerrero F.D."/>
            <person name="Moolhuijzen P."/>
            <person name="Goolsby J.A."/>
            <person name="Tidwell J."/>
            <person name="Bellgard S.E."/>
            <person name="Bellgard M.I."/>
        </authorList>
    </citation>
    <scope>NUCLEOTIDE SEQUENCE</scope>
    <source>
        <tissue evidence="2">Shoot tissue taken approximately 20 cm above the soil surface</tissue>
    </source>
</reference>
<dbReference type="AlphaFoldDB" id="A0A0A8YCA4"/>
<organism evidence="2">
    <name type="scientific">Arundo donax</name>
    <name type="common">Giant reed</name>
    <name type="synonym">Donax arundinaceus</name>
    <dbReference type="NCBI Taxonomy" id="35708"/>
    <lineage>
        <taxon>Eukaryota</taxon>
        <taxon>Viridiplantae</taxon>
        <taxon>Streptophyta</taxon>
        <taxon>Embryophyta</taxon>
        <taxon>Tracheophyta</taxon>
        <taxon>Spermatophyta</taxon>
        <taxon>Magnoliopsida</taxon>
        <taxon>Liliopsida</taxon>
        <taxon>Poales</taxon>
        <taxon>Poaceae</taxon>
        <taxon>PACMAD clade</taxon>
        <taxon>Arundinoideae</taxon>
        <taxon>Arundineae</taxon>
        <taxon>Arundo</taxon>
    </lineage>
</organism>
<feature type="region of interest" description="Disordered" evidence="1">
    <location>
        <begin position="1"/>
        <end position="27"/>
    </location>
</feature>